<dbReference type="GO" id="GO:0005975">
    <property type="term" value="P:carbohydrate metabolic process"/>
    <property type="evidence" value="ECO:0007669"/>
    <property type="project" value="InterPro"/>
</dbReference>
<dbReference type="InterPro" id="IPR012946">
    <property type="entry name" value="X8"/>
</dbReference>
<evidence type="ECO:0000256" key="13">
    <source>
        <dbReference type="ARBA" id="ARBA00023288"/>
    </source>
</evidence>
<dbReference type="OrthoDB" id="1293114at2759"/>
<keyword evidence="12" id="KW-0325">Glycoprotein</keyword>
<dbReference type="AlphaFoldDB" id="A0A843UZB0"/>
<dbReference type="InterPro" id="IPR000490">
    <property type="entry name" value="Glyco_hydro_17"/>
</dbReference>
<dbReference type="PANTHER" id="PTHR32227">
    <property type="entry name" value="GLUCAN ENDO-1,3-BETA-GLUCOSIDASE BG1-RELATED-RELATED"/>
    <property type="match status" value="1"/>
</dbReference>
<evidence type="ECO:0000313" key="19">
    <source>
        <dbReference type="EMBL" id="MQL86940.1"/>
    </source>
</evidence>
<comment type="similarity">
    <text evidence="3 15">Belongs to the glycosyl hydrolase 17 family.</text>
</comment>
<evidence type="ECO:0000256" key="6">
    <source>
        <dbReference type="ARBA" id="ARBA00022622"/>
    </source>
</evidence>
<keyword evidence="13" id="KW-0449">Lipoprotein</keyword>
<organism evidence="19 20">
    <name type="scientific">Colocasia esculenta</name>
    <name type="common">Wild taro</name>
    <name type="synonym">Arum esculentum</name>
    <dbReference type="NCBI Taxonomy" id="4460"/>
    <lineage>
        <taxon>Eukaryota</taxon>
        <taxon>Viridiplantae</taxon>
        <taxon>Streptophyta</taxon>
        <taxon>Embryophyta</taxon>
        <taxon>Tracheophyta</taxon>
        <taxon>Spermatophyta</taxon>
        <taxon>Magnoliopsida</taxon>
        <taxon>Liliopsida</taxon>
        <taxon>Araceae</taxon>
        <taxon>Aroideae</taxon>
        <taxon>Colocasieae</taxon>
        <taxon>Colocasia</taxon>
    </lineage>
</organism>
<sequence>MGIRRRRLSLLLLLLLLLCCSCRDPAAVTWLIPGADGAVQVGFNWGVKAFHPLPPDVVVRLLRDNGVTKVKLFEAEPQALRALGKSGIQVMVGVPNDLLQPMASSVSSAVNWVVQNVSSYISKHGVDIRYVAVGNEPFLTTYKGMYQETTFPALQNIQAALIKAGLSRQVKVTVPLNADVYQSESGLPSGGDFRPDIRPLMLSIVRFLLDNGAPLTINIYPFLSLYADPNFPLDYAFFDGVSSPVVDGSVQYTNVFEANYDTLIWALEKNGFSTLPVIVGEIGWPTDGDSHGTVENARRFNQGLMNRIMRGQGTPKRPSTPPDTYLFGLLDEDAKSIDPGDFERHWGVFYYDGRLKYQLKLDAGRDQLVPARGVRYMRNQWCVLSPAASIDNPEVSMSMDYACGFADCTSLGSGSSCNGLDARGKISYAFNQYYQAASQAIGACNFQNLSVSTTADPSQGQCLFQIAIDTGTHESAPSSSGASRSSSTALFFQAHPAAVLVASLLSLLLLT</sequence>
<keyword evidence="11" id="KW-1015">Disulfide bond</keyword>
<dbReference type="EMBL" id="NMUH01000940">
    <property type="protein sequence ID" value="MQL86940.1"/>
    <property type="molecule type" value="Genomic_DNA"/>
</dbReference>
<accession>A0A843UZB0</accession>
<dbReference type="GO" id="GO:0098552">
    <property type="term" value="C:side of membrane"/>
    <property type="evidence" value="ECO:0007669"/>
    <property type="project" value="UniProtKB-KW"/>
</dbReference>
<evidence type="ECO:0000256" key="9">
    <source>
        <dbReference type="ARBA" id="ARBA00022821"/>
    </source>
</evidence>
<evidence type="ECO:0000256" key="11">
    <source>
        <dbReference type="ARBA" id="ARBA00023157"/>
    </source>
</evidence>
<evidence type="ECO:0000256" key="12">
    <source>
        <dbReference type="ARBA" id="ARBA00023180"/>
    </source>
</evidence>
<comment type="subcellular location">
    <subcellularLocation>
        <location evidence="2">Cell membrane</location>
        <topology evidence="2">Lipid-anchor</topology>
        <topology evidence="2">GPI-anchor</topology>
    </subcellularLocation>
</comment>
<proteinExistence type="inferred from homology"/>
<dbReference type="Gene3D" id="1.20.58.1040">
    <property type="match status" value="1"/>
</dbReference>
<feature type="domain" description="X8" evidence="18">
    <location>
        <begin position="380"/>
        <end position="464"/>
    </location>
</feature>
<dbReference type="FunFam" id="3.20.20.80:FF:000008">
    <property type="entry name" value="Glucan endo-1,3-beta-glucosidase 5"/>
    <property type="match status" value="1"/>
</dbReference>
<evidence type="ECO:0000256" key="4">
    <source>
        <dbReference type="ARBA" id="ARBA00012780"/>
    </source>
</evidence>
<comment type="catalytic activity">
    <reaction evidence="1">
        <text>Hydrolysis of (1-&gt;3)-beta-D-glucosidic linkages in (1-&gt;3)-beta-D-glucans.</text>
        <dbReference type="EC" id="3.2.1.39"/>
    </reaction>
</comment>
<keyword evidence="20" id="KW-1185">Reference proteome</keyword>
<dbReference type="SUPFAM" id="SSF51445">
    <property type="entry name" value="(Trans)glycosidases"/>
    <property type="match status" value="1"/>
</dbReference>
<evidence type="ECO:0000313" key="20">
    <source>
        <dbReference type="Proteomes" id="UP000652761"/>
    </source>
</evidence>
<gene>
    <name evidence="19" type="ORF">Taro_019482</name>
</gene>
<evidence type="ECO:0000256" key="7">
    <source>
        <dbReference type="ARBA" id="ARBA00022729"/>
    </source>
</evidence>
<dbReference type="GO" id="GO:0042973">
    <property type="term" value="F:glucan endo-1,3-beta-D-glucosidase activity"/>
    <property type="evidence" value="ECO:0007669"/>
    <property type="project" value="UniProtKB-EC"/>
</dbReference>
<dbReference type="GO" id="GO:0005886">
    <property type="term" value="C:plasma membrane"/>
    <property type="evidence" value="ECO:0007669"/>
    <property type="project" value="UniProtKB-SubCell"/>
</dbReference>
<dbReference type="Proteomes" id="UP000652761">
    <property type="component" value="Unassembled WGS sequence"/>
</dbReference>
<evidence type="ECO:0000256" key="8">
    <source>
        <dbReference type="ARBA" id="ARBA00022801"/>
    </source>
</evidence>
<evidence type="ECO:0000256" key="5">
    <source>
        <dbReference type="ARBA" id="ARBA00022475"/>
    </source>
</evidence>
<comment type="caution">
    <text evidence="19">The sequence shown here is derived from an EMBL/GenBank/DDBJ whole genome shotgun (WGS) entry which is preliminary data.</text>
</comment>
<evidence type="ECO:0000256" key="16">
    <source>
        <dbReference type="RuleBase" id="RU004336"/>
    </source>
</evidence>
<evidence type="ECO:0000256" key="3">
    <source>
        <dbReference type="ARBA" id="ARBA00008773"/>
    </source>
</evidence>
<keyword evidence="10" id="KW-0472">Membrane</keyword>
<evidence type="ECO:0000256" key="10">
    <source>
        <dbReference type="ARBA" id="ARBA00023136"/>
    </source>
</evidence>
<dbReference type="Gene3D" id="3.20.20.80">
    <property type="entry name" value="Glycosidases"/>
    <property type="match status" value="1"/>
</dbReference>
<dbReference type="Pfam" id="PF00332">
    <property type="entry name" value="Glyco_hydro_17"/>
    <property type="match status" value="1"/>
</dbReference>
<protein>
    <recommendedName>
        <fullName evidence="4">glucan endo-1,3-beta-D-glucosidase</fullName>
        <ecNumber evidence="4">3.2.1.39</ecNumber>
    </recommendedName>
</protein>
<dbReference type="PROSITE" id="PS00587">
    <property type="entry name" value="GLYCOSYL_HYDROL_F17"/>
    <property type="match status" value="1"/>
</dbReference>
<dbReference type="InterPro" id="IPR044965">
    <property type="entry name" value="Glyco_hydro_17_plant"/>
</dbReference>
<keyword evidence="6" id="KW-0336">GPI-anchor</keyword>
<feature type="chain" id="PRO_5032763071" description="glucan endo-1,3-beta-D-glucosidase" evidence="17">
    <location>
        <begin position="23"/>
        <end position="511"/>
    </location>
</feature>
<dbReference type="GO" id="GO:0006952">
    <property type="term" value="P:defense response"/>
    <property type="evidence" value="ECO:0007669"/>
    <property type="project" value="UniProtKB-KW"/>
</dbReference>
<reference evidence="19" key="1">
    <citation type="submission" date="2017-07" db="EMBL/GenBank/DDBJ databases">
        <title>Taro Niue Genome Assembly and Annotation.</title>
        <authorList>
            <person name="Atibalentja N."/>
            <person name="Keating K."/>
            <person name="Fields C.J."/>
        </authorList>
    </citation>
    <scope>NUCLEOTIDE SEQUENCE</scope>
    <source>
        <strain evidence="19">Niue_2</strain>
        <tissue evidence="19">Leaf</tissue>
    </source>
</reference>
<evidence type="ECO:0000259" key="18">
    <source>
        <dbReference type="SMART" id="SM00768"/>
    </source>
</evidence>
<keyword evidence="14 16" id="KW-0326">Glycosidase</keyword>
<feature type="signal peptide" evidence="17">
    <location>
        <begin position="1"/>
        <end position="22"/>
    </location>
</feature>
<keyword evidence="8 16" id="KW-0378">Hydrolase</keyword>
<name>A0A843UZB0_COLES</name>
<dbReference type="SMART" id="SM00768">
    <property type="entry name" value="X8"/>
    <property type="match status" value="1"/>
</dbReference>
<evidence type="ECO:0000256" key="17">
    <source>
        <dbReference type="SAM" id="SignalP"/>
    </source>
</evidence>
<keyword evidence="9" id="KW-0611">Plant defense</keyword>
<evidence type="ECO:0000256" key="2">
    <source>
        <dbReference type="ARBA" id="ARBA00004609"/>
    </source>
</evidence>
<dbReference type="Pfam" id="PF07983">
    <property type="entry name" value="X8"/>
    <property type="match status" value="1"/>
</dbReference>
<keyword evidence="5" id="KW-1003">Cell membrane</keyword>
<evidence type="ECO:0000256" key="15">
    <source>
        <dbReference type="RuleBase" id="RU004335"/>
    </source>
</evidence>
<dbReference type="FunFam" id="1.20.58.1040:FF:000002">
    <property type="entry name" value="Glucan endo-1,3-beta-glucosidase 8"/>
    <property type="match status" value="1"/>
</dbReference>
<dbReference type="InterPro" id="IPR017853">
    <property type="entry name" value="GH"/>
</dbReference>
<evidence type="ECO:0000256" key="1">
    <source>
        <dbReference type="ARBA" id="ARBA00000382"/>
    </source>
</evidence>
<evidence type="ECO:0000256" key="14">
    <source>
        <dbReference type="ARBA" id="ARBA00023295"/>
    </source>
</evidence>
<dbReference type="EC" id="3.2.1.39" evidence="4"/>
<keyword evidence="7 17" id="KW-0732">Signal</keyword>